<evidence type="ECO:0000313" key="1">
    <source>
        <dbReference type="EMBL" id="VEL31112.1"/>
    </source>
</evidence>
<protein>
    <submittedName>
        <fullName evidence="1">Uncharacterized protein</fullName>
    </submittedName>
</protein>
<proteinExistence type="predicted"/>
<reference evidence="1" key="1">
    <citation type="submission" date="2018-11" db="EMBL/GenBank/DDBJ databases">
        <authorList>
            <consortium name="Pathogen Informatics"/>
        </authorList>
    </citation>
    <scope>NUCLEOTIDE SEQUENCE</scope>
</reference>
<dbReference type="AlphaFoldDB" id="A0A3S5A9E4"/>
<dbReference type="EMBL" id="CAAALY010118857">
    <property type="protein sequence ID" value="VEL31112.1"/>
    <property type="molecule type" value="Genomic_DNA"/>
</dbReference>
<organism evidence="1 2">
    <name type="scientific">Protopolystoma xenopodis</name>
    <dbReference type="NCBI Taxonomy" id="117903"/>
    <lineage>
        <taxon>Eukaryota</taxon>
        <taxon>Metazoa</taxon>
        <taxon>Spiralia</taxon>
        <taxon>Lophotrochozoa</taxon>
        <taxon>Platyhelminthes</taxon>
        <taxon>Monogenea</taxon>
        <taxon>Polyopisthocotylea</taxon>
        <taxon>Polystomatidea</taxon>
        <taxon>Polystomatidae</taxon>
        <taxon>Protopolystoma</taxon>
    </lineage>
</organism>
<keyword evidence="2" id="KW-1185">Reference proteome</keyword>
<sequence length="105" mass="11888">MVIDSNQPHGLLYPTCWIEGLIDAKELPVVLWLPGLTRPDCLKLPNPFLVPRVRSQIKISTKKLTNVTRKAFCYLRPALRTQWLSTETKLTSSVIESLICRGGLE</sequence>
<comment type="caution">
    <text evidence="1">The sequence shown here is derived from an EMBL/GenBank/DDBJ whole genome shotgun (WGS) entry which is preliminary data.</text>
</comment>
<accession>A0A3S5A9E4</accession>
<evidence type="ECO:0000313" key="2">
    <source>
        <dbReference type="Proteomes" id="UP000784294"/>
    </source>
</evidence>
<name>A0A3S5A9E4_9PLAT</name>
<gene>
    <name evidence="1" type="ORF">PXEA_LOCUS24552</name>
</gene>
<dbReference type="Proteomes" id="UP000784294">
    <property type="component" value="Unassembled WGS sequence"/>
</dbReference>